<gene>
    <name evidence="2" type="ORF">C8N46_105186</name>
</gene>
<comment type="caution">
    <text evidence="2">The sequence shown here is derived from an EMBL/GenBank/DDBJ whole genome shotgun (WGS) entry which is preliminary data.</text>
</comment>
<feature type="signal peptide" evidence="1">
    <location>
        <begin position="1"/>
        <end position="20"/>
    </location>
</feature>
<evidence type="ECO:0000256" key="1">
    <source>
        <dbReference type="SAM" id="SignalP"/>
    </source>
</evidence>
<dbReference type="AlphaFoldDB" id="A0A2T6BY79"/>
<dbReference type="Proteomes" id="UP000244090">
    <property type="component" value="Unassembled WGS sequence"/>
</dbReference>
<sequence length="275" mass="30726">MKQKLILSFLLFSNFMLSQTNPVVHFSSPNLVKGIGQIGNIIYISTDSDFNPEYEVKVNEEGEFECKFSPPLTVGDNIILWAENSKNEISQKVLSKIEQSEVILNTLNEERFSNFSLSGKTISYKATIWNTNFSVPLARFNFTKNDNQKEGDILLFNSIGAGFGISCGELRETRDIGNSIIDQEFVSTFGIHLGFLFSAGTGDDTQNVFAPTLNISVLDFQLGIGYELGTLSENQKPVFLTLSYAIPLYKLKKGGFWIWKDSTPIIDPKDSRLGN</sequence>
<evidence type="ECO:0000313" key="3">
    <source>
        <dbReference type="Proteomes" id="UP000244090"/>
    </source>
</evidence>
<dbReference type="EMBL" id="QBKT01000005">
    <property type="protein sequence ID" value="PTX61030.1"/>
    <property type="molecule type" value="Genomic_DNA"/>
</dbReference>
<organism evidence="2 3">
    <name type="scientific">Kordia periserrulae</name>
    <dbReference type="NCBI Taxonomy" id="701523"/>
    <lineage>
        <taxon>Bacteria</taxon>
        <taxon>Pseudomonadati</taxon>
        <taxon>Bacteroidota</taxon>
        <taxon>Flavobacteriia</taxon>
        <taxon>Flavobacteriales</taxon>
        <taxon>Flavobacteriaceae</taxon>
        <taxon>Kordia</taxon>
    </lineage>
</organism>
<evidence type="ECO:0000313" key="2">
    <source>
        <dbReference type="EMBL" id="PTX61030.1"/>
    </source>
</evidence>
<dbReference type="RefSeq" id="WP_108115146.1">
    <property type="nucleotide sequence ID" value="NZ_QBKT01000005.1"/>
</dbReference>
<feature type="chain" id="PRO_5015649471" description="Outer membrane protein with beta-barrel domain" evidence="1">
    <location>
        <begin position="21"/>
        <end position="275"/>
    </location>
</feature>
<keyword evidence="1" id="KW-0732">Signal</keyword>
<accession>A0A2T6BY79</accession>
<name>A0A2T6BY79_9FLAO</name>
<protein>
    <recommendedName>
        <fullName evidence="4">Outer membrane protein with beta-barrel domain</fullName>
    </recommendedName>
</protein>
<proteinExistence type="predicted"/>
<evidence type="ECO:0008006" key="4">
    <source>
        <dbReference type="Google" id="ProtNLM"/>
    </source>
</evidence>
<dbReference type="OrthoDB" id="1451514at2"/>
<keyword evidence="3" id="KW-1185">Reference proteome</keyword>
<reference evidence="2 3" key="1">
    <citation type="submission" date="2018-04" db="EMBL/GenBank/DDBJ databases">
        <title>Genomic Encyclopedia of Archaeal and Bacterial Type Strains, Phase II (KMG-II): from individual species to whole genera.</title>
        <authorList>
            <person name="Goeker M."/>
        </authorList>
    </citation>
    <scope>NUCLEOTIDE SEQUENCE [LARGE SCALE GENOMIC DNA]</scope>
    <source>
        <strain evidence="2 3">DSM 25731</strain>
    </source>
</reference>